<feature type="transmembrane region" description="Helical" evidence="6">
    <location>
        <begin position="21"/>
        <end position="45"/>
    </location>
</feature>
<dbReference type="PRINTS" id="PR00080">
    <property type="entry name" value="SDRFAMILY"/>
</dbReference>
<evidence type="ECO:0000256" key="6">
    <source>
        <dbReference type="SAM" id="Phobius"/>
    </source>
</evidence>
<feature type="domain" description="Ketoreductase" evidence="7">
    <location>
        <begin position="56"/>
        <end position="239"/>
    </location>
</feature>
<keyword evidence="5" id="KW-0175">Coiled coil</keyword>
<keyword evidence="9" id="KW-1185">Reference proteome</keyword>
<evidence type="ECO:0000256" key="5">
    <source>
        <dbReference type="SAM" id="Coils"/>
    </source>
</evidence>
<dbReference type="GO" id="GO:0016491">
    <property type="term" value="F:oxidoreductase activity"/>
    <property type="evidence" value="ECO:0007669"/>
    <property type="project" value="UniProtKB-KW"/>
</dbReference>
<dbReference type="InterPro" id="IPR036291">
    <property type="entry name" value="NAD(P)-bd_dom_sf"/>
</dbReference>
<comment type="caution">
    <text evidence="8">The sequence shown here is derived from an EMBL/GenBank/DDBJ whole genome shotgun (WGS) entry which is preliminary data.</text>
</comment>
<keyword evidence="6" id="KW-0812">Transmembrane</keyword>
<accession>A0A3S1B6Z8</accession>
<dbReference type="Gene3D" id="3.40.50.720">
    <property type="entry name" value="NAD(P)-binding Rossmann-like Domain"/>
    <property type="match status" value="1"/>
</dbReference>
<comment type="function">
    <text evidence="3">Putative oxidoreductase.</text>
</comment>
<sequence>MTNNLTFKSSLWKTTSGKMGDLSISALWTVIGLPVSLISTLYFLLNRRKNVVLQDKVVFITGASSGLGEALAEAFHQCGCKVVIAGRNAEKLEELRDRLNSRKQDHQHSPAICILDLEDHDLGEKVHQAVAKVWGKVDILINNAGMSYRGAVADTKSEVDKKLMVVNHLGHIEITKAILPYMMKQNSGHIVCVSSVQGKLPIPHRSAYAASKHALQAYFDSLRAEVDHQGIQVCVVSPYYIRTNLSVNALSADGSSYGKLDQTTINGYDPHFVAQKIISCVQQGQEELILAPFHVKLAICLRVLAPWLYFKIMARRARKELGKNNNKKII</sequence>
<dbReference type="Pfam" id="PF00106">
    <property type="entry name" value="adh_short"/>
    <property type="match status" value="1"/>
</dbReference>
<evidence type="ECO:0000256" key="1">
    <source>
        <dbReference type="ARBA" id="ARBA00006484"/>
    </source>
</evidence>
<dbReference type="PRINTS" id="PR00081">
    <property type="entry name" value="GDHRDH"/>
</dbReference>
<comment type="similarity">
    <text evidence="1 4">Belongs to the short-chain dehydrogenases/reductases (SDR) family.</text>
</comment>
<dbReference type="PANTHER" id="PTHR44196">
    <property type="entry name" value="DEHYDROGENASE/REDUCTASE SDR FAMILY MEMBER 7B"/>
    <property type="match status" value="1"/>
</dbReference>
<keyword evidence="6" id="KW-0472">Membrane</keyword>
<dbReference type="InterPro" id="IPR020904">
    <property type="entry name" value="Sc_DH/Rdtase_CS"/>
</dbReference>
<keyword evidence="2" id="KW-0560">Oxidoreductase</keyword>
<name>A0A3S1B6Z8_ELYCH</name>
<evidence type="ECO:0000313" key="9">
    <source>
        <dbReference type="Proteomes" id="UP000271974"/>
    </source>
</evidence>
<dbReference type="GO" id="GO:0016020">
    <property type="term" value="C:membrane"/>
    <property type="evidence" value="ECO:0007669"/>
    <property type="project" value="TreeGrafter"/>
</dbReference>
<evidence type="ECO:0000256" key="2">
    <source>
        <dbReference type="ARBA" id="ARBA00023002"/>
    </source>
</evidence>
<evidence type="ECO:0000256" key="3">
    <source>
        <dbReference type="ARBA" id="ARBA00037096"/>
    </source>
</evidence>
<dbReference type="InterPro" id="IPR002347">
    <property type="entry name" value="SDR_fam"/>
</dbReference>
<dbReference type="PIRSF" id="PIRSF000126">
    <property type="entry name" value="11-beta-HSD1"/>
    <property type="match status" value="1"/>
</dbReference>
<dbReference type="EMBL" id="RQTK01000575">
    <property type="protein sequence ID" value="RUS77509.1"/>
    <property type="molecule type" value="Genomic_DNA"/>
</dbReference>
<dbReference type="PROSITE" id="PS00061">
    <property type="entry name" value="ADH_SHORT"/>
    <property type="match status" value="1"/>
</dbReference>
<evidence type="ECO:0000256" key="4">
    <source>
        <dbReference type="RuleBase" id="RU000363"/>
    </source>
</evidence>
<dbReference type="SUPFAM" id="SSF51735">
    <property type="entry name" value="NAD(P)-binding Rossmann-fold domains"/>
    <property type="match status" value="1"/>
</dbReference>
<dbReference type="AlphaFoldDB" id="A0A3S1B6Z8"/>
<evidence type="ECO:0000259" key="7">
    <source>
        <dbReference type="SMART" id="SM00822"/>
    </source>
</evidence>
<keyword evidence="6" id="KW-1133">Transmembrane helix</keyword>
<proteinExistence type="inferred from homology"/>
<evidence type="ECO:0000313" key="8">
    <source>
        <dbReference type="EMBL" id="RUS77509.1"/>
    </source>
</evidence>
<organism evidence="8 9">
    <name type="scientific">Elysia chlorotica</name>
    <name type="common">Eastern emerald elysia</name>
    <name type="synonym">Sea slug</name>
    <dbReference type="NCBI Taxonomy" id="188477"/>
    <lineage>
        <taxon>Eukaryota</taxon>
        <taxon>Metazoa</taxon>
        <taxon>Spiralia</taxon>
        <taxon>Lophotrochozoa</taxon>
        <taxon>Mollusca</taxon>
        <taxon>Gastropoda</taxon>
        <taxon>Heterobranchia</taxon>
        <taxon>Euthyneura</taxon>
        <taxon>Panpulmonata</taxon>
        <taxon>Sacoglossa</taxon>
        <taxon>Placobranchoidea</taxon>
        <taxon>Plakobranchidae</taxon>
        <taxon>Elysia</taxon>
    </lineage>
</organism>
<feature type="coiled-coil region" evidence="5">
    <location>
        <begin position="82"/>
        <end position="109"/>
    </location>
</feature>
<gene>
    <name evidence="8" type="ORF">EGW08_014721</name>
</gene>
<dbReference type="Proteomes" id="UP000271974">
    <property type="component" value="Unassembled WGS sequence"/>
</dbReference>
<dbReference type="NCBIfam" id="NF004825">
    <property type="entry name" value="PRK06181.1"/>
    <property type="match status" value="1"/>
</dbReference>
<dbReference type="PANTHER" id="PTHR44196:SF1">
    <property type="entry name" value="DEHYDROGENASE_REDUCTASE SDR FAMILY MEMBER 7B"/>
    <property type="match status" value="1"/>
</dbReference>
<dbReference type="InterPro" id="IPR057326">
    <property type="entry name" value="KR_dom"/>
</dbReference>
<dbReference type="OrthoDB" id="5307821at2759"/>
<dbReference type="SMART" id="SM00822">
    <property type="entry name" value="PKS_KR"/>
    <property type="match status" value="1"/>
</dbReference>
<dbReference type="STRING" id="188477.A0A3S1B6Z8"/>
<protein>
    <recommendedName>
        <fullName evidence="7">Ketoreductase domain-containing protein</fullName>
    </recommendedName>
</protein>
<reference evidence="8 9" key="1">
    <citation type="submission" date="2019-01" db="EMBL/GenBank/DDBJ databases">
        <title>A draft genome assembly of the solar-powered sea slug Elysia chlorotica.</title>
        <authorList>
            <person name="Cai H."/>
            <person name="Li Q."/>
            <person name="Fang X."/>
            <person name="Li J."/>
            <person name="Curtis N.E."/>
            <person name="Altenburger A."/>
            <person name="Shibata T."/>
            <person name="Feng M."/>
            <person name="Maeda T."/>
            <person name="Schwartz J.A."/>
            <person name="Shigenobu S."/>
            <person name="Lundholm N."/>
            <person name="Nishiyama T."/>
            <person name="Yang H."/>
            <person name="Hasebe M."/>
            <person name="Li S."/>
            <person name="Pierce S.K."/>
            <person name="Wang J."/>
        </authorList>
    </citation>
    <scope>NUCLEOTIDE SEQUENCE [LARGE SCALE GENOMIC DNA]</scope>
    <source>
        <strain evidence="8">EC2010</strain>
        <tissue evidence="8">Whole organism of an adult</tissue>
    </source>
</reference>
<dbReference type="GO" id="GO:0006629">
    <property type="term" value="P:lipid metabolic process"/>
    <property type="evidence" value="ECO:0007669"/>
    <property type="project" value="UniProtKB-ARBA"/>
</dbReference>